<dbReference type="GO" id="GO:0006777">
    <property type="term" value="P:Mo-molybdopterin cofactor biosynthetic process"/>
    <property type="evidence" value="ECO:0007669"/>
    <property type="project" value="UniProtKB-UniRule"/>
</dbReference>
<evidence type="ECO:0000256" key="5">
    <source>
        <dbReference type="ARBA" id="ARBA00047317"/>
    </source>
</evidence>
<protein>
    <recommendedName>
        <fullName evidence="6">Molybdopterin molybdenumtransferase</fullName>
        <ecNumber evidence="6">2.10.1.1</ecNumber>
    </recommendedName>
</protein>
<sequence>MSFDTVVVTDWSGASTPSPARPSKDSIWIGVARGGGIEASYQRTRDAATEALCALFEAEIAAGRRVLAGFDFPFAYPRGFAGALTGTGDPLALWAEIAARIKDGADNANNRLDAAAEINRRFAGNGPFWGNTLGRDIPDLPRTKADYANPFAERRGCDGAPGAQPVWKLAGAGSVGSQALLGIARLQALRARFGAALSVRPFETRETPVTLVEVFPSLIAKTVADLAEPEEIRDRAQVRVLAGALRALEPAHLDAMTREGDPEEGWILGLGHEAVLEAAARAAAAPALTPPRLRNDCFAMPQGVSWVPVDEALEKLRAALHPVTGDQTLPTELAEGRILSAGCIARRSNPPRPNSAVDGYGFAHAATGAGPQRLPLVKGRAAAGQPYEDKVPKGAAIRILTGAILPEGVDTVVLEEDTATDGVAVVFDGPVKPGANTRKAGEDVTEGAQALPAGHRLRAPDLALLSALGIGAVEVFRPLRVGVMSTGDEIVPGAALPAAPHQIWDANRPMLLALARGWGCEAVDLGHVRDDPAQIEERLNEGAAKADVILTSGGASAGDEDHVSSLLRRKGSLSSWRIAVKPGRPLALAMWQGTPVFGLPGNPVAALVCALVFARPALSLMAGAGWQRPQGFTVPAAFSKTKKPGRREFLRARLTDEGAAEVFRSEGSGRISGLSWATGLVELPDGALEVTPGTPVRFIPYASFGLV</sequence>
<comment type="cofactor">
    <cofactor evidence="6">
        <name>Mg(2+)</name>
        <dbReference type="ChEBI" id="CHEBI:18420"/>
    </cofactor>
</comment>
<keyword evidence="6" id="KW-0460">Magnesium</keyword>
<dbReference type="GO" id="GO:0046872">
    <property type="term" value="F:metal ion binding"/>
    <property type="evidence" value="ECO:0007669"/>
    <property type="project" value="UniProtKB-UniRule"/>
</dbReference>
<dbReference type="InterPro" id="IPR036135">
    <property type="entry name" value="MoeA_linker/N_sf"/>
</dbReference>
<name>A0A4R5VCY5_9RHOB</name>
<dbReference type="EMBL" id="SMUV01000058">
    <property type="protein sequence ID" value="TDK50184.1"/>
    <property type="molecule type" value="Genomic_DNA"/>
</dbReference>
<evidence type="ECO:0000256" key="3">
    <source>
        <dbReference type="ARBA" id="ARBA00010763"/>
    </source>
</evidence>
<dbReference type="Pfam" id="PF03453">
    <property type="entry name" value="MoeA_N"/>
    <property type="match status" value="1"/>
</dbReference>
<reference evidence="9 10" key="1">
    <citation type="submission" date="2019-03" db="EMBL/GenBank/DDBJ databases">
        <title>Ruegeria lutea sp. nov., a novel strain, isolated from marine sediment, the Masan Bay, South Korea.</title>
        <authorList>
            <person name="Kim J."/>
            <person name="Kim D.-Y."/>
            <person name="Lee S.-S."/>
        </authorList>
    </citation>
    <scope>NUCLEOTIDE SEQUENCE [LARGE SCALE GENOMIC DNA]</scope>
    <source>
        <strain evidence="9 10">318-1</strain>
    </source>
</reference>
<dbReference type="PROSITE" id="PS01079">
    <property type="entry name" value="MOCF_BIOSYNTHESIS_2"/>
    <property type="match status" value="1"/>
</dbReference>
<dbReference type="Gene3D" id="3.40.980.10">
    <property type="entry name" value="MoaB/Mog-like domain"/>
    <property type="match status" value="1"/>
</dbReference>
<dbReference type="Pfam" id="PF00994">
    <property type="entry name" value="MoCF_biosynth"/>
    <property type="match status" value="1"/>
</dbReference>
<dbReference type="InterPro" id="IPR005110">
    <property type="entry name" value="MoeA_linker/N"/>
</dbReference>
<evidence type="ECO:0000256" key="2">
    <source>
        <dbReference type="ARBA" id="ARBA00005046"/>
    </source>
</evidence>
<proteinExistence type="inferred from homology"/>
<feature type="region of interest" description="Disordered" evidence="7">
    <location>
        <begin position="1"/>
        <end position="23"/>
    </location>
</feature>
<dbReference type="GO" id="GO:0061599">
    <property type="term" value="F:molybdopterin molybdotransferase activity"/>
    <property type="evidence" value="ECO:0007669"/>
    <property type="project" value="UniProtKB-UniRule"/>
</dbReference>
<keyword evidence="6" id="KW-0479">Metal-binding</keyword>
<accession>A0A4R5VCY5</accession>
<organism evidence="9 10">
    <name type="scientific">Antarcticimicrobium luteum</name>
    <dbReference type="NCBI Taxonomy" id="2547397"/>
    <lineage>
        <taxon>Bacteria</taxon>
        <taxon>Pseudomonadati</taxon>
        <taxon>Pseudomonadota</taxon>
        <taxon>Alphaproteobacteria</taxon>
        <taxon>Rhodobacterales</taxon>
        <taxon>Paracoccaceae</taxon>
        <taxon>Antarcticimicrobium</taxon>
    </lineage>
</organism>
<feature type="domain" description="MoaB/Mog" evidence="8">
    <location>
        <begin position="482"/>
        <end position="620"/>
    </location>
</feature>
<dbReference type="UniPathway" id="UPA00344"/>
<dbReference type="InterPro" id="IPR005111">
    <property type="entry name" value="MoeA_C_domain_IV"/>
</dbReference>
<evidence type="ECO:0000256" key="1">
    <source>
        <dbReference type="ARBA" id="ARBA00002901"/>
    </source>
</evidence>
<dbReference type="OrthoDB" id="9804758at2"/>
<comment type="catalytic activity">
    <reaction evidence="5">
        <text>adenylyl-molybdopterin + molybdate = Mo-molybdopterin + AMP + H(+)</text>
        <dbReference type="Rhea" id="RHEA:35047"/>
        <dbReference type="ChEBI" id="CHEBI:15378"/>
        <dbReference type="ChEBI" id="CHEBI:36264"/>
        <dbReference type="ChEBI" id="CHEBI:62727"/>
        <dbReference type="ChEBI" id="CHEBI:71302"/>
        <dbReference type="ChEBI" id="CHEBI:456215"/>
        <dbReference type="EC" id="2.10.1.1"/>
    </reaction>
</comment>
<evidence type="ECO:0000256" key="4">
    <source>
        <dbReference type="ARBA" id="ARBA00023150"/>
    </source>
</evidence>
<dbReference type="NCBIfam" id="TIGR00177">
    <property type="entry name" value="molyb_syn"/>
    <property type="match status" value="1"/>
</dbReference>
<dbReference type="SUPFAM" id="SSF63867">
    <property type="entry name" value="MoeA C-terminal domain-like"/>
    <property type="match status" value="1"/>
</dbReference>
<evidence type="ECO:0000313" key="10">
    <source>
        <dbReference type="Proteomes" id="UP000295301"/>
    </source>
</evidence>
<dbReference type="GO" id="GO:0005829">
    <property type="term" value="C:cytosol"/>
    <property type="evidence" value="ECO:0007669"/>
    <property type="project" value="TreeGrafter"/>
</dbReference>
<evidence type="ECO:0000259" key="8">
    <source>
        <dbReference type="SMART" id="SM00852"/>
    </source>
</evidence>
<keyword evidence="10" id="KW-1185">Reference proteome</keyword>
<dbReference type="PANTHER" id="PTHR10192:SF5">
    <property type="entry name" value="GEPHYRIN"/>
    <property type="match status" value="1"/>
</dbReference>
<keyword evidence="6" id="KW-0500">Molybdenum</keyword>
<dbReference type="InterPro" id="IPR036688">
    <property type="entry name" value="MoeA_C_domain_IV_sf"/>
</dbReference>
<gene>
    <name evidence="9" type="ORF">E1832_07175</name>
</gene>
<dbReference type="CDD" id="cd00887">
    <property type="entry name" value="MoeA"/>
    <property type="match status" value="1"/>
</dbReference>
<dbReference type="InterPro" id="IPR008284">
    <property type="entry name" value="MoCF_biosynth_CS"/>
</dbReference>
<dbReference type="InterPro" id="IPR001453">
    <property type="entry name" value="MoaB/Mog_dom"/>
</dbReference>
<dbReference type="SUPFAM" id="SSF53218">
    <property type="entry name" value="Molybdenum cofactor biosynthesis proteins"/>
    <property type="match status" value="1"/>
</dbReference>
<dbReference type="FunFam" id="3.40.980.10:FF:000001">
    <property type="entry name" value="Molybdopterin molybdenumtransferase"/>
    <property type="match status" value="1"/>
</dbReference>
<comment type="pathway">
    <text evidence="2 6">Cofactor biosynthesis; molybdopterin biosynthesis.</text>
</comment>
<keyword evidence="6 9" id="KW-0808">Transferase</keyword>
<dbReference type="Proteomes" id="UP000295301">
    <property type="component" value="Unassembled WGS sequence"/>
</dbReference>
<evidence type="ECO:0000256" key="7">
    <source>
        <dbReference type="SAM" id="MobiDB-lite"/>
    </source>
</evidence>
<evidence type="ECO:0000256" key="6">
    <source>
        <dbReference type="RuleBase" id="RU365090"/>
    </source>
</evidence>
<dbReference type="SMART" id="SM00852">
    <property type="entry name" value="MoCF_biosynth"/>
    <property type="match status" value="1"/>
</dbReference>
<dbReference type="Pfam" id="PF03454">
    <property type="entry name" value="MoeA_C"/>
    <property type="match status" value="1"/>
</dbReference>
<dbReference type="AlphaFoldDB" id="A0A4R5VCY5"/>
<dbReference type="InterPro" id="IPR038987">
    <property type="entry name" value="MoeA-like"/>
</dbReference>
<comment type="similarity">
    <text evidence="3 6">Belongs to the MoeA family.</text>
</comment>
<dbReference type="InterPro" id="IPR036425">
    <property type="entry name" value="MoaB/Mog-like_dom_sf"/>
</dbReference>
<dbReference type="Gene3D" id="2.170.190.11">
    <property type="entry name" value="Molybdopterin biosynthesis moea protein, domain 3"/>
    <property type="match status" value="1"/>
</dbReference>
<dbReference type="Gene3D" id="3.90.105.10">
    <property type="entry name" value="Molybdopterin biosynthesis moea protein, domain 2"/>
    <property type="match status" value="1"/>
</dbReference>
<evidence type="ECO:0000313" key="9">
    <source>
        <dbReference type="EMBL" id="TDK50184.1"/>
    </source>
</evidence>
<comment type="caution">
    <text evidence="9">The sequence shown here is derived from an EMBL/GenBank/DDBJ whole genome shotgun (WGS) entry which is preliminary data.</text>
</comment>
<dbReference type="Gene3D" id="2.40.340.10">
    <property type="entry name" value="MoeA, C-terminal, domain IV"/>
    <property type="match status" value="1"/>
</dbReference>
<dbReference type="EC" id="2.10.1.1" evidence="6"/>
<comment type="function">
    <text evidence="1 6">Catalyzes the insertion of molybdate into adenylated molybdopterin with the concomitant release of AMP.</text>
</comment>
<dbReference type="RefSeq" id="WP_133359056.1">
    <property type="nucleotide sequence ID" value="NZ_SMUV01000058.1"/>
</dbReference>
<dbReference type="PANTHER" id="PTHR10192">
    <property type="entry name" value="MOLYBDOPTERIN BIOSYNTHESIS PROTEIN"/>
    <property type="match status" value="1"/>
</dbReference>
<dbReference type="SUPFAM" id="SSF63882">
    <property type="entry name" value="MoeA N-terminal region -like"/>
    <property type="match status" value="1"/>
</dbReference>
<keyword evidence="4 6" id="KW-0501">Molybdenum cofactor biosynthesis</keyword>